<feature type="transmembrane region" description="Helical" evidence="6">
    <location>
        <begin position="32"/>
        <end position="60"/>
    </location>
</feature>
<keyword evidence="6" id="KW-1133">Transmembrane helix</keyword>
<feature type="transmembrane region" description="Helical" evidence="6">
    <location>
        <begin position="613"/>
        <end position="633"/>
    </location>
</feature>
<feature type="compositionally biased region" description="Basic and acidic residues" evidence="5">
    <location>
        <begin position="501"/>
        <end position="510"/>
    </location>
</feature>
<keyword evidence="6" id="KW-0472">Membrane</keyword>
<dbReference type="SUPFAM" id="SSF53474">
    <property type="entry name" value="alpha/beta-Hydrolases"/>
    <property type="match status" value="1"/>
</dbReference>
<keyword evidence="6" id="KW-0812">Transmembrane</keyword>
<dbReference type="Pfam" id="PF03403">
    <property type="entry name" value="PAF-AH_p_II"/>
    <property type="match status" value="1"/>
</dbReference>
<keyword evidence="2" id="KW-0378">Hydrolase</keyword>
<dbReference type="InterPro" id="IPR029058">
    <property type="entry name" value="AB_hydrolase_fold"/>
</dbReference>
<evidence type="ECO:0000256" key="4">
    <source>
        <dbReference type="ARBA" id="ARBA00023098"/>
    </source>
</evidence>
<evidence type="ECO:0000256" key="3">
    <source>
        <dbReference type="ARBA" id="ARBA00022963"/>
    </source>
</evidence>
<feature type="region of interest" description="Disordered" evidence="5">
    <location>
        <begin position="496"/>
        <end position="517"/>
    </location>
</feature>
<dbReference type="EMBL" id="QUSY01001106">
    <property type="protein sequence ID" value="RHY26032.1"/>
    <property type="molecule type" value="Genomic_DNA"/>
</dbReference>
<keyword evidence="8" id="KW-1185">Reference proteome</keyword>
<dbReference type="EC" id="3.1.1.47" evidence="1"/>
<dbReference type="Proteomes" id="UP000285060">
    <property type="component" value="Unassembled WGS sequence"/>
</dbReference>
<comment type="caution">
    <text evidence="7">The sequence shown here is derived from an EMBL/GenBank/DDBJ whole genome shotgun (WGS) entry which is preliminary data.</text>
</comment>
<dbReference type="Gene3D" id="3.40.50.1820">
    <property type="entry name" value="alpha/beta hydrolase"/>
    <property type="match status" value="1"/>
</dbReference>
<evidence type="ECO:0000256" key="2">
    <source>
        <dbReference type="ARBA" id="ARBA00022801"/>
    </source>
</evidence>
<evidence type="ECO:0000313" key="7">
    <source>
        <dbReference type="EMBL" id="RHY26032.1"/>
    </source>
</evidence>
<evidence type="ECO:0000256" key="5">
    <source>
        <dbReference type="SAM" id="MobiDB-lite"/>
    </source>
</evidence>
<protein>
    <recommendedName>
        <fullName evidence="1">1-alkyl-2-acetylglycerophosphocholine esterase</fullName>
        <ecNumber evidence="1">3.1.1.47</ecNumber>
    </recommendedName>
</protein>
<dbReference type="PANTHER" id="PTHR10272">
    <property type="entry name" value="PLATELET-ACTIVATING FACTOR ACETYLHYDROLASE"/>
    <property type="match status" value="1"/>
</dbReference>
<dbReference type="VEuPathDB" id="FungiDB:H310_05661"/>
<reference evidence="7 8" key="1">
    <citation type="submission" date="2018-08" db="EMBL/GenBank/DDBJ databases">
        <title>Aphanomyces genome sequencing and annotation.</title>
        <authorList>
            <person name="Minardi D."/>
            <person name="Oidtmann B."/>
            <person name="Van Der Giezen M."/>
            <person name="Studholme D.J."/>
        </authorList>
    </citation>
    <scope>NUCLEOTIDE SEQUENCE [LARGE SCALE GENOMIC DNA]</scope>
    <source>
        <strain evidence="7 8">NJM0002</strain>
    </source>
</reference>
<dbReference type="GO" id="GO:0016042">
    <property type="term" value="P:lipid catabolic process"/>
    <property type="evidence" value="ECO:0007669"/>
    <property type="project" value="UniProtKB-KW"/>
</dbReference>
<accession>A0A418AML5</accession>
<proteinExistence type="predicted"/>
<keyword evidence="3" id="KW-0442">Lipid degradation</keyword>
<dbReference type="VEuPathDB" id="FungiDB:H310_05662"/>
<dbReference type="AlphaFoldDB" id="A0A418AML5"/>
<dbReference type="GO" id="GO:0003847">
    <property type="term" value="F:1-alkyl-2-acetylglycerophosphocholine esterase activity"/>
    <property type="evidence" value="ECO:0007669"/>
    <property type="project" value="UniProtKB-EC"/>
</dbReference>
<keyword evidence="4" id="KW-0443">Lipid metabolism</keyword>
<name>A0A418AML5_9STRA</name>
<evidence type="ECO:0000256" key="1">
    <source>
        <dbReference type="ARBA" id="ARBA00013201"/>
    </source>
</evidence>
<evidence type="ECO:0000313" key="8">
    <source>
        <dbReference type="Proteomes" id="UP000285060"/>
    </source>
</evidence>
<gene>
    <name evidence="7" type="ORF">DYB32_007922</name>
</gene>
<organism evidence="7 8">
    <name type="scientific">Aphanomyces invadans</name>
    <dbReference type="NCBI Taxonomy" id="157072"/>
    <lineage>
        <taxon>Eukaryota</taxon>
        <taxon>Sar</taxon>
        <taxon>Stramenopiles</taxon>
        <taxon>Oomycota</taxon>
        <taxon>Saprolegniomycetes</taxon>
        <taxon>Saprolegniales</taxon>
        <taxon>Verrucalvaceae</taxon>
        <taxon>Aphanomyces</taxon>
    </lineage>
</organism>
<sequence>MKRQVLVEFVVLVLLLVQSVFLHVFPGQVIHGIAAAVLVVAFVLHTWRVELTPGYILFLLNAGCGLTLRAPPLWLGWVQGVLFIFVIAATFLFPLPLFPPPSPLHPHVGCVSMRLRGVDCRIFYPTNAKDVGKALPYLHHGKHLAIGLHTFIKLPAWFFASLSNGTLWARGDVPLAKATNGWPVMIFSHGMGGSLEMYSSITQYVASEGFVVIVVNHDDGSASVSRNVDEITYSYYQRPPQSALDDWVGEGYFIRNKQVHARVRHVRAVLDALVDLQTDEGGLFYEGLNLDHVAAAATDRQDRAKRDSRIKVVVGLDMWLEPIDADVVAEGVPDVAVCSIISQHWMDEWDSHFEQLKTMARRCRHPSSAFFALAQTRHNNFCDLALFSPVQLSSMKRVNLMEVALANGDVSITQVEVVQEKVHEYDESAASDDLYEKKLLKLRNLQRQAMESSDAISRIRRSMVAKEKTLKEHEPAVEVRSRESTTAMSHCYTVAGVEGSGGRESKDRTDAQANSSSYMDHMGQFDLDDDDEENMDLELDDGDFVDEFAYDRKKNGRRGYFPSKEEMEDQIRRQVEAHLMDARDDMQGKVQWTPEGAATASMVCLPYTSICDFNIVAGIIYTALISLLVSVFNQSKGSRKKSKKK</sequence>
<dbReference type="PANTHER" id="PTHR10272:SF0">
    <property type="entry name" value="PLATELET-ACTIVATING FACTOR ACETYLHYDROLASE"/>
    <property type="match status" value="1"/>
</dbReference>
<evidence type="ECO:0000256" key="6">
    <source>
        <dbReference type="SAM" id="Phobius"/>
    </source>
</evidence>
<feature type="transmembrane region" description="Helical" evidence="6">
    <location>
        <begin position="72"/>
        <end position="93"/>
    </location>
</feature>